<accession>A0A7W6BB66</accession>
<evidence type="ECO:0000313" key="8">
    <source>
        <dbReference type="Proteomes" id="UP000272004"/>
    </source>
</evidence>
<evidence type="ECO:0000256" key="4">
    <source>
        <dbReference type="ARBA" id="ARBA00030169"/>
    </source>
</evidence>
<reference evidence="7 8" key="1">
    <citation type="submission" date="2018-11" db="EMBL/GenBank/DDBJ databases">
        <authorList>
            <person name="Huo Y."/>
        </authorList>
    </citation>
    <scope>NUCLEOTIDE SEQUENCE [LARGE SCALE GENOMIC DNA]</scope>
    <source>
        <strain evidence="7 8">CCBAU 33202</strain>
    </source>
</reference>
<dbReference type="GO" id="GO:0046872">
    <property type="term" value="F:metal ion binding"/>
    <property type="evidence" value="ECO:0007669"/>
    <property type="project" value="UniProtKB-KW"/>
</dbReference>
<feature type="binding site" evidence="5">
    <location>
        <position position="115"/>
    </location>
    <ligand>
        <name>Mg(2+)</name>
        <dbReference type="ChEBI" id="CHEBI:18420"/>
    </ligand>
</feature>
<evidence type="ECO:0000313" key="7">
    <source>
        <dbReference type="EMBL" id="RUM14534.1"/>
    </source>
</evidence>
<dbReference type="Gene3D" id="3.50.30.40">
    <property type="entry name" value="Ribonuclease E inhibitor RraA/RraA-like"/>
    <property type="match status" value="1"/>
</dbReference>
<reference evidence="6 9" key="2">
    <citation type="submission" date="2020-08" db="EMBL/GenBank/DDBJ databases">
        <title>Genomic Encyclopedia of Type Strains, Phase IV (KMG-IV): sequencing the most valuable type-strain genomes for metagenomic binning, comparative biology and taxonomic classification.</title>
        <authorList>
            <person name="Goeker M."/>
        </authorList>
    </citation>
    <scope>NUCLEOTIDE SEQUENCE [LARGE SCALE GENOMIC DNA]</scope>
    <source>
        <strain evidence="6 9">DSM 19331</strain>
    </source>
</reference>
<sequence>MFRIAPTPKVLPSELLDRAAKIEPATVGHLQNHGFPLGLRPVTKANRFVGTALTVRLSAMDGSALHYAADLVEPGHVVVVEMGHDRERACVGAMVCFALSLRGAAGVVIDGMATDIAELEDTGVPIFARGLSPVTTRLLGNDGDVNLPVNVAGAIVRPGDLVIADPNGVVFVHPSAFDEMYDHLFEFQDAEPQARIDLRSGVKLTDKFGAGELVRRSAIYLDQ</sequence>
<evidence type="ECO:0000256" key="5">
    <source>
        <dbReference type="PIRSR" id="PIRSR605493-1"/>
    </source>
</evidence>
<dbReference type="Proteomes" id="UP000545490">
    <property type="component" value="Unassembled WGS sequence"/>
</dbReference>
<dbReference type="EMBL" id="JACIDG010000004">
    <property type="protein sequence ID" value="MBB3914551.1"/>
    <property type="molecule type" value="Genomic_DNA"/>
</dbReference>
<dbReference type="SUPFAM" id="SSF89562">
    <property type="entry name" value="RraA-like"/>
    <property type="match status" value="1"/>
</dbReference>
<dbReference type="PANTHER" id="PTHR33254">
    <property type="entry name" value="4-HYDROXY-4-METHYL-2-OXOGLUTARATE ALDOLASE 3-RELATED"/>
    <property type="match status" value="1"/>
</dbReference>
<dbReference type="EMBL" id="RJJU01000004">
    <property type="protein sequence ID" value="RUM14534.1"/>
    <property type="molecule type" value="Genomic_DNA"/>
</dbReference>
<dbReference type="AlphaFoldDB" id="A0A7W6BB66"/>
<comment type="caution">
    <text evidence="6">The sequence shown here is derived from an EMBL/GenBank/DDBJ whole genome shotgun (WGS) entry which is preliminary data.</text>
</comment>
<keyword evidence="8" id="KW-1185">Reference proteome</keyword>
<protein>
    <recommendedName>
        <fullName evidence="2">Putative 4-hydroxy-4-methyl-2-oxoglutarate aldolase</fullName>
    </recommendedName>
    <alternativeName>
        <fullName evidence="3">Regulator of ribonuclease activity homolog</fullName>
    </alternativeName>
    <alternativeName>
        <fullName evidence="4">RraA-like protein</fullName>
    </alternativeName>
</protein>
<keyword evidence="5" id="KW-0479">Metal-binding</keyword>
<dbReference type="Proteomes" id="UP000272004">
    <property type="component" value="Unassembled WGS sequence"/>
</dbReference>
<dbReference type="InterPro" id="IPR005493">
    <property type="entry name" value="RraA/RraA-like"/>
</dbReference>
<comment type="cofactor">
    <cofactor evidence="1">
        <name>a divalent metal cation</name>
        <dbReference type="ChEBI" id="CHEBI:60240"/>
    </cofactor>
</comment>
<name>A0A7W6BB66_9HYPH</name>
<keyword evidence="5" id="KW-0460">Magnesium</keyword>
<gene>
    <name evidence="7" type="ORF">EFB14_07345</name>
    <name evidence="6" type="ORF">GGQ65_001833</name>
</gene>
<evidence type="ECO:0000313" key="6">
    <source>
        <dbReference type="EMBL" id="MBB3914551.1"/>
    </source>
</evidence>
<evidence type="ECO:0000313" key="9">
    <source>
        <dbReference type="Proteomes" id="UP000545490"/>
    </source>
</evidence>
<organism evidence="6 9">
    <name type="scientific">Rhizobium fabae</name>
    <dbReference type="NCBI Taxonomy" id="573179"/>
    <lineage>
        <taxon>Bacteria</taxon>
        <taxon>Pseudomonadati</taxon>
        <taxon>Pseudomonadota</taxon>
        <taxon>Alphaproteobacteria</taxon>
        <taxon>Hyphomicrobiales</taxon>
        <taxon>Rhizobiaceae</taxon>
        <taxon>Rhizobium/Agrobacterium group</taxon>
        <taxon>Rhizobium</taxon>
    </lineage>
</organism>
<dbReference type="PANTHER" id="PTHR33254:SF4">
    <property type="entry name" value="4-HYDROXY-4-METHYL-2-OXOGLUTARATE ALDOLASE 3-RELATED"/>
    <property type="match status" value="1"/>
</dbReference>
<dbReference type="RefSeq" id="WP_126824001.1">
    <property type="nucleotide sequence ID" value="NZ_JACIDG010000004.1"/>
</dbReference>
<proteinExistence type="predicted"/>
<comment type="cofactor">
    <cofactor evidence="5">
        <name>Mg(2+)</name>
        <dbReference type="ChEBI" id="CHEBI:18420"/>
    </cofactor>
</comment>
<evidence type="ECO:0000256" key="1">
    <source>
        <dbReference type="ARBA" id="ARBA00001968"/>
    </source>
</evidence>
<feature type="binding site" evidence="5">
    <location>
        <begin position="92"/>
        <end position="95"/>
    </location>
    <ligand>
        <name>substrate</name>
    </ligand>
</feature>
<dbReference type="InterPro" id="IPR036704">
    <property type="entry name" value="RraA/RraA-like_sf"/>
</dbReference>
<evidence type="ECO:0000256" key="3">
    <source>
        <dbReference type="ARBA" id="ARBA00029596"/>
    </source>
</evidence>
<evidence type="ECO:0000256" key="2">
    <source>
        <dbReference type="ARBA" id="ARBA00016549"/>
    </source>
</evidence>
<dbReference type="CDD" id="cd16841">
    <property type="entry name" value="RraA_family"/>
    <property type="match status" value="1"/>
</dbReference>
<dbReference type="Pfam" id="PF03737">
    <property type="entry name" value="RraA-like"/>
    <property type="match status" value="1"/>
</dbReference>